<name>A0A8S1W4C3_PAROT</name>
<gene>
    <name evidence="1" type="ORF">POCTA_138.1.T0840127</name>
</gene>
<dbReference type="EMBL" id="CAJJDP010000083">
    <property type="protein sequence ID" value="CAD8184894.1"/>
    <property type="molecule type" value="Genomic_DNA"/>
</dbReference>
<accession>A0A8S1W4C3</accession>
<dbReference type="AlphaFoldDB" id="A0A8S1W4C3"/>
<proteinExistence type="predicted"/>
<protein>
    <submittedName>
        <fullName evidence="1">Uncharacterized protein</fullName>
    </submittedName>
</protein>
<reference evidence="1" key="1">
    <citation type="submission" date="2021-01" db="EMBL/GenBank/DDBJ databases">
        <authorList>
            <consortium name="Genoscope - CEA"/>
            <person name="William W."/>
        </authorList>
    </citation>
    <scope>NUCLEOTIDE SEQUENCE</scope>
</reference>
<dbReference type="Proteomes" id="UP000683925">
    <property type="component" value="Unassembled WGS sequence"/>
</dbReference>
<evidence type="ECO:0000313" key="1">
    <source>
        <dbReference type="EMBL" id="CAD8184894.1"/>
    </source>
</evidence>
<keyword evidence="2" id="KW-1185">Reference proteome</keyword>
<sequence length="108" mass="12977">MIIYLAINYDPALIKALGSSDKQKAETDYSLQESFLCQLVWDSSVQALQYTQFICQSQKYSSIMDAMIFKFYRVTTWFLQLYLQDPQSYQYYHQFVYCHRIYSMQPQQ</sequence>
<organism evidence="1 2">
    <name type="scientific">Paramecium octaurelia</name>
    <dbReference type="NCBI Taxonomy" id="43137"/>
    <lineage>
        <taxon>Eukaryota</taxon>
        <taxon>Sar</taxon>
        <taxon>Alveolata</taxon>
        <taxon>Ciliophora</taxon>
        <taxon>Intramacronucleata</taxon>
        <taxon>Oligohymenophorea</taxon>
        <taxon>Peniculida</taxon>
        <taxon>Parameciidae</taxon>
        <taxon>Paramecium</taxon>
    </lineage>
</organism>
<evidence type="ECO:0000313" key="2">
    <source>
        <dbReference type="Proteomes" id="UP000683925"/>
    </source>
</evidence>
<comment type="caution">
    <text evidence="1">The sequence shown here is derived from an EMBL/GenBank/DDBJ whole genome shotgun (WGS) entry which is preliminary data.</text>
</comment>